<dbReference type="STRING" id="390807.SAMN04488095_1172"/>
<dbReference type="AlphaFoldDB" id="A0A1I3J200"/>
<dbReference type="Proteomes" id="UP000199110">
    <property type="component" value="Unassembled WGS sequence"/>
</dbReference>
<proteinExistence type="predicted"/>
<evidence type="ECO:0000313" key="3">
    <source>
        <dbReference type="Proteomes" id="UP000199110"/>
    </source>
</evidence>
<dbReference type="EMBL" id="FORA01000001">
    <property type="protein sequence ID" value="SFI53968.1"/>
    <property type="molecule type" value="Genomic_DNA"/>
</dbReference>
<accession>A0A1I3J200</accession>
<organism evidence="2 3">
    <name type="scientific">Jannaschia pohangensis</name>
    <dbReference type="NCBI Taxonomy" id="390807"/>
    <lineage>
        <taxon>Bacteria</taxon>
        <taxon>Pseudomonadati</taxon>
        <taxon>Pseudomonadota</taxon>
        <taxon>Alphaproteobacteria</taxon>
        <taxon>Rhodobacterales</taxon>
        <taxon>Roseobacteraceae</taxon>
        <taxon>Jannaschia</taxon>
    </lineage>
</organism>
<gene>
    <name evidence="2" type="ORF">SAMN04488095_1172</name>
</gene>
<sequence>MSRSSSPYLHKQRPLTTLSDARLEVARLYHAMMRGTLDKKTYYAGIHGLKAWSALYEQDVLERNQRRIMERAGLEPAMDEPFPDEARTTH</sequence>
<evidence type="ECO:0000256" key="1">
    <source>
        <dbReference type="SAM" id="MobiDB-lite"/>
    </source>
</evidence>
<keyword evidence="3" id="KW-1185">Reference proteome</keyword>
<evidence type="ECO:0000313" key="2">
    <source>
        <dbReference type="EMBL" id="SFI53968.1"/>
    </source>
</evidence>
<protein>
    <submittedName>
        <fullName evidence="2">Uncharacterized protein</fullName>
    </submittedName>
</protein>
<feature type="region of interest" description="Disordered" evidence="1">
    <location>
        <begin position="71"/>
        <end position="90"/>
    </location>
</feature>
<reference evidence="2 3" key="1">
    <citation type="submission" date="2016-10" db="EMBL/GenBank/DDBJ databases">
        <authorList>
            <person name="de Groot N.N."/>
        </authorList>
    </citation>
    <scope>NUCLEOTIDE SEQUENCE [LARGE SCALE GENOMIC DNA]</scope>
    <source>
        <strain evidence="2 3">DSM 19073</strain>
    </source>
</reference>
<dbReference type="RefSeq" id="WP_139212276.1">
    <property type="nucleotide sequence ID" value="NZ_FORA01000001.1"/>
</dbReference>
<name>A0A1I3J200_9RHOB</name>